<name>A0A5C3N3T9_9AGAM</name>
<evidence type="ECO:0000256" key="2">
    <source>
        <dbReference type="SAM" id="Phobius"/>
    </source>
</evidence>
<feature type="transmembrane region" description="Helical" evidence="2">
    <location>
        <begin position="54"/>
        <end position="75"/>
    </location>
</feature>
<dbReference type="OrthoDB" id="3349377at2759"/>
<keyword evidence="5" id="KW-1185">Reference proteome</keyword>
<feature type="transmembrane region" description="Helical" evidence="2">
    <location>
        <begin position="87"/>
        <end position="108"/>
    </location>
</feature>
<feature type="transmembrane region" description="Helical" evidence="2">
    <location>
        <begin position="167"/>
        <end position="188"/>
    </location>
</feature>
<dbReference type="Pfam" id="PF20151">
    <property type="entry name" value="DUF6533"/>
    <property type="match status" value="1"/>
</dbReference>
<dbReference type="InterPro" id="IPR045340">
    <property type="entry name" value="DUF6533"/>
</dbReference>
<feature type="transmembrane region" description="Helical" evidence="2">
    <location>
        <begin position="215"/>
        <end position="236"/>
    </location>
</feature>
<keyword evidence="2" id="KW-0812">Transmembrane</keyword>
<proteinExistence type="predicted"/>
<evidence type="ECO:0000313" key="5">
    <source>
        <dbReference type="Proteomes" id="UP000305948"/>
    </source>
</evidence>
<dbReference type="Proteomes" id="UP000305948">
    <property type="component" value="Unassembled WGS sequence"/>
</dbReference>
<feature type="compositionally biased region" description="Low complexity" evidence="1">
    <location>
        <begin position="331"/>
        <end position="342"/>
    </location>
</feature>
<evidence type="ECO:0000256" key="1">
    <source>
        <dbReference type="SAM" id="MobiDB-lite"/>
    </source>
</evidence>
<reference evidence="4 5" key="1">
    <citation type="journal article" date="2019" name="Nat. Ecol. Evol.">
        <title>Megaphylogeny resolves global patterns of mushroom evolution.</title>
        <authorList>
            <person name="Varga T."/>
            <person name="Krizsan K."/>
            <person name="Foldi C."/>
            <person name="Dima B."/>
            <person name="Sanchez-Garcia M."/>
            <person name="Sanchez-Ramirez S."/>
            <person name="Szollosi G.J."/>
            <person name="Szarkandi J.G."/>
            <person name="Papp V."/>
            <person name="Albert L."/>
            <person name="Andreopoulos W."/>
            <person name="Angelini C."/>
            <person name="Antonin V."/>
            <person name="Barry K.W."/>
            <person name="Bougher N.L."/>
            <person name="Buchanan P."/>
            <person name="Buyck B."/>
            <person name="Bense V."/>
            <person name="Catcheside P."/>
            <person name="Chovatia M."/>
            <person name="Cooper J."/>
            <person name="Damon W."/>
            <person name="Desjardin D."/>
            <person name="Finy P."/>
            <person name="Geml J."/>
            <person name="Haridas S."/>
            <person name="Hughes K."/>
            <person name="Justo A."/>
            <person name="Karasinski D."/>
            <person name="Kautmanova I."/>
            <person name="Kiss B."/>
            <person name="Kocsube S."/>
            <person name="Kotiranta H."/>
            <person name="LaButti K.M."/>
            <person name="Lechner B.E."/>
            <person name="Liimatainen K."/>
            <person name="Lipzen A."/>
            <person name="Lukacs Z."/>
            <person name="Mihaltcheva S."/>
            <person name="Morgado L.N."/>
            <person name="Niskanen T."/>
            <person name="Noordeloos M.E."/>
            <person name="Ohm R.A."/>
            <person name="Ortiz-Santana B."/>
            <person name="Ovrebo C."/>
            <person name="Racz N."/>
            <person name="Riley R."/>
            <person name="Savchenko A."/>
            <person name="Shiryaev A."/>
            <person name="Soop K."/>
            <person name="Spirin V."/>
            <person name="Szebenyi C."/>
            <person name="Tomsovsky M."/>
            <person name="Tulloss R.E."/>
            <person name="Uehling J."/>
            <person name="Grigoriev I.V."/>
            <person name="Vagvolgyi C."/>
            <person name="Papp T."/>
            <person name="Martin F.M."/>
            <person name="Miettinen O."/>
            <person name="Hibbett D.S."/>
            <person name="Nagy L.G."/>
        </authorList>
    </citation>
    <scope>NUCLEOTIDE SEQUENCE [LARGE SCALE GENOMIC DNA]</scope>
    <source>
        <strain evidence="4 5">OMC1185</strain>
    </source>
</reference>
<evidence type="ECO:0000259" key="3">
    <source>
        <dbReference type="Pfam" id="PF20151"/>
    </source>
</evidence>
<feature type="transmembrane region" description="Helical" evidence="2">
    <location>
        <begin position="120"/>
        <end position="147"/>
    </location>
</feature>
<evidence type="ECO:0000313" key="4">
    <source>
        <dbReference type="EMBL" id="TFK51893.1"/>
    </source>
</evidence>
<dbReference type="EMBL" id="ML213510">
    <property type="protein sequence ID" value="TFK51893.1"/>
    <property type="molecule type" value="Genomic_DNA"/>
</dbReference>
<accession>A0A5C3N3T9</accession>
<organism evidence="4 5">
    <name type="scientific">Heliocybe sulcata</name>
    <dbReference type="NCBI Taxonomy" id="5364"/>
    <lineage>
        <taxon>Eukaryota</taxon>
        <taxon>Fungi</taxon>
        <taxon>Dikarya</taxon>
        <taxon>Basidiomycota</taxon>
        <taxon>Agaricomycotina</taxon>
        <taxon>Agaricomycetes</taxon>
        <taxon>Gloeophyllales</taxon>
        <taxon>Gloeophyllaceae</taxon>
        <taxon>Heliocybe</taxon>
    </lineage>
</organism>
<keyword evidence="2" id="KW-0472">Membrane</keyword>
<keyword evidence="2" id="KW-1133">Transmembrane helix</keyword>
<dbReference type="AlphaFoldDB" id="A0A5C3N3T9"/>
<protein>
    <recommendedName>
        <fullName evidence="3">DUF6533 domain-containing protein</fullName>
    </recommendedName>
</protein>
<sequence length="342" mass="38393">MPDSYGEMLELVKDIRLIRLSQLTATLVALYDHLITLDQEVDLIWSKRWSLSKVLFVVNRYLGGAVLLTEAVVFLKGDMSDNVSHNFFVFQGWASACVVWAMQVIMQLRVMAMYGHSKSLWIMLSSCFVAEVAAMGVILGMTYKVIIVAAEPLPGIAICTPIGIPDYFFAFWIPIVAFEFILFALVLYQGAWHAMESGNGWGPTSLMNILVRDSFMYFFLTLLTYVTNAIVWLTLSSTWLEVPEGFALAATCIMGSRLVLNMREAYYSPFVEEQDRLAEFRERESNMHFRATGGDEGPGSRVYLDEIELGETNWADDSGVMKPVAERNRESQLAPSSSSQSA</sequence>
<feature type="domain" description="DUF6533" evidence="3">
    <location>
        <begin position="25"/>
        <end position="63"/>
    </location>
</feature>
<gene>
    <name evidence="4" type="ORF">OE88DRAFT_1484003</name>
</gene>
<feature type="region of interest" description="Disordered" evidence="1">
    <location>
        <begin position="316"/>
        <end position="342"/>
    </location>
</feature>